<organism evidence="5">
    <name type="scientific">uncultured Caudovirales phage</name>
    <dbReference type="NCBI Taxonomy" id="2100421"/>
    <lineage>
        <taxon>Viruses</taxon>
        <taxon>Duplodnaviria</taxon>
        <taxon>Heunggongvirae</taxon>
        <taxon>Uroviricota</taxon>
        <taxon>Caudoviricetes</taxon>
        <taxon>Peduoviridae</taxon>
        <taxon>Maltschvirus</taxon>
        <taxon>Maltschvirus maltsch</taxon>
    </lineage>
</organism>
<sequence>MSYTTVFGNSTIFPSQLAQQAIALSADATYNWPTDANAGSNILAIYNDVTPSAGGFYITLPSALYATPGASVVFNNVGAYTFGVKAADGTSLLTVTAGTVWTLYLTSNSTAAGTWRSFQFGAGSSVVSATALAGAGLTVVAGQLAENFPYIEINTNYTTSVADQASLFLWTGGAGAFNFPAPNTLVHGWFVGIKNGGSGALTLTPSSGNVDGAATVVLNPNDSCWVFSDLTNLYTVGRGQSAVFAFSYISINVAGSGNYTLSTPQQNQIAYEFTGALTGNRSIIVPSTVQQYWVNNATTGAYTFQVKTAAGTGITLASGTRAILYSNGTNVVNASTAGIATPLAVVDGGTGTNVTFTAGSVVFAGAAGTYTQDNSNLFFDNTNNRLGIGTATPATTLDVVGDASVTGLLGVTGSAAVTVNLGVAGVASFANGALATPSIAHSGDLNTGMWFPAADTIAFSNGGNETMRLLPAISAVFGQTTAYQGARVDAKTANGNGIASWCASSTSGYNAYVARVDRTDCNLMLFYFGTSAVGSITTDTASTSFNTTSDVRLKRNVVRINPVEAITRLSALELVEWDWLAGGRGKGVIAQDAIEVDPSAVTKGDPHGVSHTDPEFRPWTVDYSKFVPDLLIVNQWLVNTVDELKLEIAALKAGR</sequence>
<dbReference type="Pfam" id="PF13884">
    <property type="entry name" value="Peptidase_S74"/>
    <property type="match status" value="1"/>
</dbReference>
<dbReference type="GO" id="GO:0098015">
    <property type="term" value="C:virus tail"/>
    <property type="evidence" value="ECO:0007669"/>
    <property type="project" value="UniProtKB-KW"/>
</dbReference>
<gene>
    <name evidence="6" type="ORF">UFOVP1204_19</name>
    <name evidence="4" type="ORF">UFOVP473_8</name>
    <name evidence="5" type="ORF">UFOVP983_8</name>
</gene>
<protein>
    <submittedName>
        <fullName evidence="5">Intramolecular chaperone auto-processing domain containing protein</fullName>
    </submittedName>
</protein>
<accession>A0A6J5PWG0</accession>
<evidence type="ECO:0000313" key="4">
    <source>
        <dbReference type="EMBL" id="CAB4145496.1"/>
    </source>
</evidence>
<dbReference type="EMBL" id="LR796939">
    <property type="protein sequence ID" value="CAB4176209.1"/>
    <property type="molecule type" value="Genomic_DNA"/>
</dbReference>
<dbReference type="PROSITE" id="PS51688">
    <property type="entry name" value="ICA"/>
    <property type="match status" value="1"/>
</dbReference>
<name>A0A6J5PWG0_9CAUD</name>
<dbReference type="EMBL" id="LR796459">
    <property type="protein sequence ID" value="CAB4145496.1"/>
    <property type="molecule type" value="Genomic_DNA"/>
</dbReference>
<comment type="subcellular location">
    <subcellularLocation>
        <location evidence="1">Virion</location>
    </subcellularLocation>
</comment>
<dbReference type="EMBL" id="LR797150">
    <property type="protein sequence ID" value="CAB4189675.1"/>
    <property type="molecule type" value="Genomic_DNA"/>
</dbReference>
<reference evidence="5" key="1">
    <citation type="submission" date="2020-05" db="EMBL/GenBank/DDBJ databases">
        <authorList>
            <person name="Chiriac C."/>
            <person name="Salcher M."/>
            <person name="Ghai R."/>
            <person name="Kavagutti S V."/>
        </authorList>
    </citation>
    <scope>NUCLEOTIDE SEQUENCE</scope>
</reference>
<evidence type="ECO:0000256" key="2">
    <source>
        <dbReference type="ARBA" id="ARBA00022732"/>
    </source>
</evidence>
<keyword evidence="2" id="KW-0946">Virion</keyword>
<feature type="domain" description="Peptidase S74" evidence="3">
    <location>
        <begin position="549"/>
        <end position="648"/>
    </location>
</feature>
<proteinExistence type="predicted"/>
<dbReference type="InterPro" id="IPR030392">
    <property type="entry name" value="S74_ICA"/>
</dbReference>
<keyword evidence="2" id="KW-1227">Viral tail protein</keyword>
<evidence type="ECO:0000313" key="5">
    <source>
        <dbReference type="EMBL" id="CAB4176209.1"/>
    </source>
</evidence>
<evidence type="ECO:0000256" key="1">
    <source>
        <dbReference type="ARBA" id="ARBA00004328"/>
    </source>
</evidence>
<evidence type="ECO:0000259" key="3">
    <source>
        <dbReference type="PROSITE" id="PS51688"/>
    </source>
</evidence>
<evidence type="ECO:0000313" key="6">
    <source>
        <dbReference type="EMBL" id="CAB4189675.1"/>
    </source>
</evidence>